<reference evidence="1" key="1">
    <citation type="submission" date="2017-06" db="EMBL/GenBank/DDBJ databases">
        <title>Genome sequencing of pathogenic and non-pathogenic strains within Bisgaard taxon 40.</title>
        <authorList>
            <person name="Ladner J.T."/>
            <person name="Lovett S.P."/>
            <person name="Koroleva G."/>
            <person name="Lorch J.M."/>
        </authorList>
    </citation>
    <scope>NUCLEOTIDE SEQUENCE</scope>
    <source>
        <strain evidence="1">27576-1-I1</strain>
    </source>
</reference>
<dbReference type="RefSeq" id="WP_261919927.1">
    <property type="nucleotide sequence ID" value="NZ_CP022011.1"/>
</dbReference>
<protein>
    <submittedName>
        <fullName evidence="1">Uncharacterized protein</fullName>
    </submittedName>
</protein>
<dbReference type="InterPro" id="IPR021529">
    <property type="entry name" value="DUF2798"/>
</dbReference>
<sequence length="80" mass="9070">MNRGFIPKKYASLVFTFYRASIMAFVMSSILVAINTGIDVMYFNRMFHSYCIAMPIAFFAAVITGPLVKRLMELTVKSSE</sequence>
<dbReference type="Pfam" id="PF11391">
    <property type="entry name" value="DUF2798"/>
    <property type="match status" value="1"/>
</dbReference>
<dbReference type="AlphaFoldDB" id="A0A8E3MET4"/>
<name>A0A8E3MET4_9PAST</name>
<proteinExistence type="predicted"/>
<accession>A0A8E3MET4</accession>
<keyword evidence="2" id="KW-1185">Reference proteome</keyword>
<dbReference type="EMBL" id="CP022011">
    <property type="protein sequence ID" value="QDJ13991.1"/>
    <property type="molecule type" value="Genomic_DNA"/>
</dbReference>
<evidence type="ECO:0000313" key="1">
    <source>
        <dbReference type="EMBL" id="QDJ13991.1"/>
    </source>
</evidence>
<dbReference type="Proteomes" id="UP000955338">
    <property type="component" value="Chromosome"/>
</dbReference>
<evidence type="ECO:0000313" key="2">
    <source>
        <dbReference type="Proteomes" id="UP000955338"/>
    </source>
</evidence>
<organism evidence="1 2">
    <name type="scientific">Mergibacter septicus</name>
    <dbReference type="NCBI Taxonomy" id="221402"/>
    <lineage>
        <taxon>Bacteria</taxon>
        <taxon>Pseudomonadati</taxon>
        <taxon>Pseudomonadota</taxon>
        <taxon>Gammaproteobacteria</taxon>
        <taxon>Pasteurellales</taxon>
        <taxon>Pasteurellaceae</taxon>
        <taxon>Mergibacter</taxon>
    </lineage>
</organism>
<gene>
    <name evidence="1" type="ORF">CEP48_00405</name>
</gene>